<dbReference type="OrthoDB" id="5875705at2759"/>
<evidence type="ECO:0000313" key="3">
    <source>
        <dbReference type="Proteomes" id="UP000230423"/>
    </source>
</evidence>
<dbReference type="Pfam" id="PF07245">
    <property type="entry name" value="Phlebovirus_G2"/>
    <property type="match status" value="1"/>
</dbReference>
<reference evidence="2 3" key="1">
    <citation type="submission" date="2015-09" db="EMBL/GenBank/DDBJ databases">
        <title>Draft genome of the parasitic nematode Teladorsagia circumcincta isolate WARC Sus (inbred).</title>
        <authorList>
            <person name="Mitreva M."/>
        </authorList>
    </citation>
    <scope>NUCLEOTIDE SEQUENCE [LARGE SCALE GENOMIC DNA]</scope>
    <source>
        <strain evidence="2 3">S</strain>
    </source>
</reference>
<evidence type="ECO:0000313" key="2">
    <source>
        <dbReference type="EMBL" id="PIO57956.1"/>
    </source>
</evidence>
<dbReference type="Proteomes" id="UP000230423">
    <property type="component" value="Unassembled WGS sequence"/>
</dbReference>
<feature type="domain" description="Phlebovirus glycoprotein G2 fusion" evidence="1">
    <location>
        <begin position="7"/>
        <end position="178"/>
    </location>
</feature>
<dbReference type="Gene3D" id="2.60.98.50">
    <property type="match status" value="1"/>
</dbReference>
<accession>A0A2G9TJ11</accession>
<dbReference type="InterPro" id="IPR009878">
    <property type="entry name" value="Phlebovirus_G2_fusion"/>
</dbReference>
<name>A0A2G9TJ11_TELCI</name>
<dbReference type="EMBL" id="KZ363006">
    <property type="protein sequence ID" value="PIO57956.1"/>
    <property type="molecule type" value="Genomic_DNA"/>
</dbReference>
<keyword evidence="3" id="KW-1185">Reference proteome</keyword>
<proteinExistence type="predicted"/>
<gene>
    <name evidence="2" type="ORF">TELCIR_20623</name>
</gene>
<sequence>MTGARACQDVEISTYPTEICSGNPMTEGKCLIDVTNIIKLNTFNQEACICTVKNGAKIRKYQLIREGLHLECENETTMFTRNTLQKVADSKRCSLKGSFIGNKCEQYNRASLNPELGIGNRYQGITRCVESCGGLGCGCGLPSSGCLFYRIFHVDFDGEVYEGFRLMANQPELKYIAKTITSRFRAQGKEKSRNCVSLIGTQECC</sequence>
<organism evidence="2 3">
    <name type="scientific">Teladorsagia circumcincta</name>
    <name type="common">Brown stomach worm</name>
    <name type="synonym">Ostertagia circumcincta</name>
    <dbReference type="NCBI Taxonomy" id="45464"/>
    <lineage>
        <taxon>Eukaryota</taxon>
        <taxon>Metazoa</taxon>
        <taxon>Ecdysozoa</taxon>
        <taxon>Nematoda</taxon>
        <taxon>Chromadorea</taxon>
        <taxon>Rhabditida</taxon>
        <taxon>Rhabditina</taxon>
        <taxon>Rhabditomorpha</taxon>
        <taxon>Strongyloidea</taxon>
        <taxon>Trichostrongylidae</taxon>
        <taxon>Teladorsagia</taxon>
    </lineage>
</organism>
<evidence type="ECO:0000259" key="1">
    <source>
        <dbReference type="Pfam" id="PF07245"/>
    </source>
</evidence>
<dbReference type="AlphaFoldDB" id="A0A2G9TJ11"/>
<protein>
    <recommendedName>
        <fullName evidence="1">Phlebovirus glycoprotein G2 fusion domain-containing protein</fullName>
    </recommendedName>
</protein>